<dbReference type="Proteomes" id="UP001491310">
    <property type="component" value="Unassembled WGS sequence"/>
</dbReference>
<feature type="region of interest" description="Disordered" evidence="9">
    <location>
        <begin position="54"/>
        <end position="98"/>
    </location>
</feature>
<evidence type="ECO:0000256" key="9">
    <source>
        <dbReference type="SAM" id="MobiDB-lite"/>
    </source>
</evidence>
<evidence type="ECO:0000313" key="11">
    <source>
        <dbReference type="EMBL" id="KAK9908085.1"/>
    </source>
</evidence>
<dbReference type="Gene3D" id="3.30.50.10">
    <property type="entry name" value="Erythroid Transcription Factor GATA-1, subunit A"/>
    <property type="match status" value="1"/>
</dbReference>
<proteinExistence type="inferred from homology"/>
<keyword evidence="4" id="KW-0805">Transcription regulation</keyword>
<feature type="region of interest" description="Disordered" evidence="9">
    <location>
        <begin position="110"/>
        <end position="196"/>
    </location>
</feature>
<organism evidence="11 12">
    <name type="scientific">Coccomyxa subellipsoidea</name>
    <dbReference type="NCBI Taxonomy" id="248742"/>
    <lineage>
        <taxon>Eukaryota</taxon>
        <taxon>Viridiplantae</taxon>
        <taxon>Chlorophyta</taxon>
        <taxon>core chlorophytes</taxon>
        <taxon>Trebouxiophyceae</taxon>
        <taxon>Trebouxiophyceae incertae sedis</taxon>
        <taxon>Coccomyxaceae</taxon>
        <taxon>Coccomyxa</taxon>
    </lineage>
</organism>
<feature type="compositionally biased region" description="Low complexity" evidence="9">
    <location>
        <begin position="878"/>
        <end position="900"/>
    </location>
</feature>
<feature type="region of interest" description="Disordered" evidence="9">
    <location>
        <begin position="798"/>
        <end position="854"/>
    </location>
</feature>
<name>A0ABR2YNA9_9CHLO</name>
<dbReference type="SMART" id="SM00401">
    <property type="entry name" value="ZnF_GATA"/>
    <property type="match status" value="1"/>
</dbReference>
<evidence type="ECO:0000256" key="8">
    <source>
        <dbReference type="PROSITE-ProRule" id="PRU00094"/>
    </source>
</evidence>
<keyword evidence="2 8" id="KW-0863">Zinc-finger</keyword>
<evidence type="ECO:0000256" key="4">
    <source>
        <dbReference type="ARBA" id="ARBA00023015"/>
    </source>
</evidence>
<evidence type="ECO:0000256" key="2">
    <source>
        <dbReference type="ARBA" id="ARBA00022771"/>
    </source>
</evidence>
<evidence type="ECO:0000256" key="6">
    <source>
        <dbReference type="ARBA" id="ARBA00024019"/>
    </source>
</evidence>
<keyword evidence="5" id="KW-0804">Transcription</keyword>
<feature type="domain" description="GATA-type" evidence="10">
    <location>
        <begin position="840"/>
        <end position="874"/>
    </location>
</feature>
<feature type="compositionally biased region" description="Low complexity" evidence="9">
    <location>
        <begin position="168"/>
        <end position="186"/>
    </location>
</feature>
<evidence type="ECO:0000256" key="5">
    <source>
        <dbReference type="ARBA" id="ARBA00023163"/>
    </source>
</evidence>
<comment type="caution">
    <text evidence="11">The sequence shown here is derived from an EMBL/GenBank/DDBJ whole genome shotgun (WGS) entry which is preliminary data.</text>
</comment>
<evidence type="ECO:0000256" key="3">
    <source>
        <dbReference type="ARBA" id="ARBA00022833"/>
    </source>
</evidence>
<dbReference type="PROSITE" id="PS50114">
    <property type="entry name" value="GATA_ZN_FINGER_2"/>
    <property type="match status" value="1"/>
</dbReference>
<dbReference type="PANTHER" id="PTHR47172:SF24">
    <property type="entry name" value="GATA ZINC FINGER DOMAIN-CONTAINING PROTEIN 14-RELATED"/>
    <property type="match status" value="1"/>
</dbReference>
<dbReference type="EMBL" id="JALJOT010000008">
    <property type="protein sequence ID" value="KAK9908085.1"/>
    <property type="molecule type" value="Genomic_DNA"/>
</dbReference>
<comment type="similarity">
    <text evidence="6">Belongs to the type IV zinc-finger family. Class B subfamily.</text>
</comment>
<evidence type="ECO:0000256" key="1">
    <source>
        <dbReference type="ARBA" id="ARBA00022723"/>
    </source>
</evidence>
<comment type="function">
    <text evidence="7">Transcriptional regulator that specifically binds 5'-GATA-3' or 5'-GAT-3' motifs within gene promoters.</text>
</comment>
<protein>
    <recommendedName>
        <fullName evidence="10">GATA-type domain-containing protein</fullName>
    </recommendedName>
</protein>
<gene>
    <name evidence="11" type="ORF">WJX75_002590</name>
</gene>
<feature type="region of interest" description="Disordered" evidence="9">
    <location>
        <begin position="872"/>
        <end position="924"/>
    </location>
</feature>
<evidence type="ECO:0000256" key="7">
    <source>
        <dbReference type="ARBA" id="ARBA00037539"/>
    </source>
</evidence>
<reference evidence="11 12" key="1">
    <citation type="journal article" date="2024" name="Nat. Commun.">
        <title>Phylogenomics reveals the evolutionary origins of lichenization in chlorophyte algae.</title>
        <authorList>
            <person name="Puginier C."/>
            <person name="Libourel C."/>
            <person name="Otte J."/>
            <person name="Skaloud P."/>
            <person name="Haon M."/>
            <person name="Grisel S."/>
            <person name="Petersen M."/>
            <person name="Berrin J.G."/>
            <person name="Delaux P.M."/>
            <person name="Dal Grande F."/>
            <person name="Keller J."/>
        </authorList>
    </citation>
    <scope>NUCLEOTIDE SEQUENCE [LARGE SCALE GENOMIC DNA]</scope>
    <source>
        <strain evidence="11 12">SAG 216-7</strain>
    </source>
</reference>
<evidence type="ECO:0000259" key="10">
    <source>
        <dbReference type="PROSITE" id="PS50114"/>
    </source>
</evidence>
<dbReference type="InterPro" id="IPR013088">
    <property type="entry name" value="Znf_NHR/GATA"/>
</dbReference>
<dbReference type="SUPFAM" id="SSF57716">
    <property type="entry name" value="Glucocorticoid receptor-like (DNA-binding domain)"/>
    <property type="match status" value="1"/>
</dbReference>
<keyword evidence="3" id="KW-0862">Zinc</keyword>
<dbReference type="PANTHER" id="PTHR47172">
    <property type="entry name" value="OS01G0976800 PROTEIN"/>
    <property type="match status" value="1"/>
</dbReference>
<feature type="region of interest" description="Disordered" evidence="9">
    <location>
        <begin position="249"/>
        <end position="268"/>
    </location>
</feature>
<feature type="compositionally biased region" description="Low complexity" evidence="9">
    <location>
        <begin position="54"/>
        <end position="72"/>
    </location>
</feature>
<keyword evidence="1" id="KW-0479">Metal-binding</keyword>
<dbReference type="CDD" id="cd00202">
    <property type="entry name" value="ZnF_GATA"/>
    <property type="match status" value="1"/>
</dbReference>
<accession>A0ABR2YNA9</accession>
<sequence length="924" mass="94847">MTLTTLPFRRKSSLRSFFEKWSQGCSANQQQKDDESLKLHQSVPVSVVPDQAEQLQQLQQATSASAEAEPASVADVRASPPAASTSDTEAQIPERVGSLVVRPVAQRISGPEASAGPLSPSGSLAEPSSGQPIVWAPRKSAWSPYRPSAGSLPIPAPPRTEDSAPEPSEAGRAIASSAGGSPAPQSKTQPPPVSLPVQNSLEMLHDAAVSAAEGSAGGASGQMPKEAMETLQAAASELFRRFNEVAGSSQAGEGASLQMAKSSSEGAPLGFGSRLPSMAGSSPTAAGGFLEALRAASSAAAASGQSNPFAWQQPQLPMPMFSSAEQQPELQGTSGSGAGTAALDQSGERTPKRWSEAAATLLGLVGPRLPLTSAFSEALASRGGQLQSMAVPQSQMAPVSMPPRQHSGQDWATARLGSAGSESSFSLPLTAWRLGSGPEGLKLTGSLPTSAGMEGSGFFKAPGPLSVRAGTHNLPSLTMPGTPSITNMPSRSSLSPPLSPQHNQEGMLSPLGRQLEVCLARQVQLQNAKRNAPTAAFVTEDPSSGVPVINPRMTGFGPLPWPHASQHSLDSQVSRTQLAQRVVDRADFFKVPGNLASFLKQASLDSAMAALQQREATPPTPHARQLPSGAGSVWPFGMVSSFRAGGAGPTAQLDSPPQRLNTLTLQSPLLRSQLGSLAAEHPTQRLQTSQQVFGDFGAAPGAPMGDAQLADSLYASVARQLQSGAGPAAFPQAQHQSLQAAAEEAAAAGSGFYRLDSGAALAAHGLGGGNPYGDLQQQANMLELLGLLRAGLAGQGAVAEAQPGNAPKRKRRHESPAGGGRRGRDDAGEAEAGAAPAPKRSANNKCEECGTTETPTWRRWGPTLLCNACGLRRKKSPRSAAARQQQPPAAAPVAGYGQPAWVAGPEAGSSPGQLADSGGAASQQ</sequence>
<feature type="region of interest" description="Disordered" evidence="9">
    <location>
        <begin position="26"/>
        <end position="45"/>
    </location>
</feature>
<keyword evidence="12" id="KW-1185">Reference proteome</keyword>
<feature type="compositionally biased region" description="Polar residues" evidence="9">
    <location>
        <begin position="120"/>
        <end position="131"/>
    </location>
</feature>
<feature type="region of interest" description="Disordered" evidence="9">
    <location>
        <begin position="324"/>
        <end position="353"/>
    </location>
</feature>
<dbReference type="InterPro" id="IPR000679">
    <property type="entry name" value="Znf_GATA"/>
</dbReference>
<dbReference type="Pfam" id="PF00320">
    <property type="entry name" value="GATA"/>
    <property type="match status" value="1"/>
</dbReference>
<evidence type="ECO:0000313" key="12">
    <source>
        <dbReference type="Proteomes" id="UP001491310"/>
    </source>
</evidence>